<feature type="compositionally biased region" description="Low complexity" evidence="1">
    <location>
        <begin position="1"/>
        <end position="26"/>
    </location>
</feature>
<feature type="region of interest" description="Disordered" evidence="1">
    <location>
        <begin position="151"/>
        <end position="187"/>
    </location>
</feature>
<feature type="compositionally biased region" description="Basic and acidic residues" evidence="1">
    <location>
        <begin position="32"/>
        <end position="47"/>
    </location>
</feature>
<feature type="compositionally biased region" description="Acidic residues" evidence="1">
    <location>
        <begin position="366"/>
        <end position="377"/>
    </location>
</feature>
<feature type="region of interest" description="Disordered" evidence="1">
    <location>
        <begin position="843"/>
        <end position="1060"/>
    </location>
</feature>
<feature type="compositionally biased region" description="Basic and acidic residues" evidence="1">
    <location>
        <begin position="1095"/>
        <end position="1106"/>
    </location>
</feature>
<protein>
    <submittedName>
        <fullName evidence="2">Uncharacterized protein</fullName>
    </submittedName>
</protein>
<feature type="compositionally biased region" description="Pro residues" evidence="1">
    <location>
        <begin position="884"/>
        <end position="901"/>
    </location>
</feature>
<feature type="compositionally biased region" description="Low complexity" evidence="1">
    <location>
        <begin position="923"/>
        <end position="940"/>
    </location>
</feature>
<accession>A0AAD6ZRC8</accession>
<comment type="caution">
    <text evidence="2">The sequence shown here is derived from an EMBL/GenBank/DDBJ whole genome shotgun (WGS) entry which is preliminary data.</text>
</comment>
<feature type="compositionally biased region" description="Basic and acidic residues" evidence="1">
    <location>
        <begin position="1073"/>
        <end position="1088"/>
    </location>
</feature>
<feature type="compositionally biased region" description="Basic residues" evidence="1">
    <location>
        <begin position="424"/>
        <end position="435"/>
    </location>
</feature>
<name>A0AAD6ZRC8_9AGAR</name>
<dbReference type="EMBL" id="JARIHO010000031">
    <property type="protein sequence ID" value="KAJ7336146.1"/>
    <property type="molecule type" value="Genomic_DNA"/>
</dbReference>
<feature type="region of interest" description="Disordered" evidence="1">
    <location>
        <begin position="323"/>
        <end position="451"/>
    </location>
</feature>
<feature type="compositionally biased region" description="Basic and acidic residues" evidence="1">
    <location>
        <begin position="843"/>
        <end position="853"/>
    </location>
</feature>
<feature type="compositionally biased region" description="Acidic residues" evidence="1">
    <location>
        <begin position="172"/>
        <end position="187"/>
    </location>
</feature>
<feature type="compositionally biased region" description="Low complexity" evidence="1">
    <location>
        <begin position="969"/>
        <end position="984"/>
    </location>
</feature>
<keyword evidence="3" id="KW-1185">Reference proteome</keyword>
<evidence type="ECO:0000313" key="3">
    <source>
        <dbReference type="Proteomes" id="UP001218218"/>
    </source>
</evidence>
<feature type="region of interest" description="Disordered" evidence="1">
    <location>
        <begin position="1"/>
        <end position="105"/>
    </location>
</feature>
<feature type="compositionally biased region" description="Basic and acidic residues" evidence="1">
    <location>
        <begin position="378"/>
        <end position="389"/>
    </location>
</feature>
<evidence type="ECO:0000313" key="2">
    <source>
        <dbReference type="EMBL" id="KAJ7336146.1"/>
    </source>
</evidence>
<feature type="compositionally biased region" description="Basic and acidic residues" evidence="1">
    <location>
        <begin position="344"/>
        <end position="362"/>
    </location>
</feature>
<feature type="compositionally biased region" description="Basic and acidic residues" evidence="1">
    <location>
        <begin position="1032"/>
        <end position="1045"/>
    </location>
</feature>
<dbReference type="AlphaFoldDB" id="A0AAD6ZRC8"/>
<gene>
    <name evidence="2" type="ORF">DFH08DRAFT_965046</name>
</gene>
<reference evidence="2" key="1">
    <citation type="submission" date="2023-03" db="EMBL/GenBank/DDBJ databases">
        <title>Massive genome expansion in bonnet fungi (Mycena s.s.) driven by repeated elements and novel gene families across ecological guilds.</title>
        <authorList>
            <consortium name="Lawrence Berkeley National Laboratory"/>
            <person name="Harder C.B."/>
            <person name="Miyauchi S."/>
            <person name="Viragh M."/>
            <person name="Kuo A."/>
            <person name="Thoen E."/>
            <person name="Andreopoulos B."/>
            <person name="Lu D."/>
            <person name="Skrede I."/>
            <person name="Drula E."/>
            <person name="Henrissat B."/>
            <person name="Morin E."/>
            <person name="Kohler A."/>
            <person name="Barry K."/>
            <person name="LaButti K."/>
            <person name="Morin E."/>
            <person name="Salamov A."/>
            <person name="Lipzen A."/>
            <person name="Mereny Z."/>
            <person name="Hegedus B."/>
            <person name="Baldrian P."/>
            <person name="Stursova M."/>
            <person name="Weitz H."/>
            <person name="Taylor A."/>
            <person name="Grigoriev I.V."/>
            <person name="Nagy L.G."/>
            <person name="Martin F."/>
            <person name="Kauserud H."/>
        </authorList>
    </citation>
    <scope>NUCLEOTIDE SEQUENCE</scope>
    <source>
        <strain evidence="2">CBHHK002</strain>
    </source>
</reference>
<proteinExistence type="predicted"/>
<feature type="compositionally biased region" description="Acidic residues" evidence="1">
    <location>
        <begin position="332"/>
        <end position="343"/>
    </location>
</feature>
<feature type="region of interest" description="Disordered" evidence="1">
    <location>
        <begin position="1072"/>
        <end position="1106"/>
    </location>
</feature>
<dbReference type="Proteomes" id="UP001218218">
    <property type="component" value="Unassembled WGS sequence"/>
</dbReference>
<sequence length="1191" mass="132468">MPIVTRSSARQTRSTAATRSMTATGTHAPKKNCLEVKIRTRAREGHTSRPVKQRRQPSRLEVAAAKTKVEEPIAEEDFADVSNDSNAKAAHVPVEDPSSNDSIPTMPSASLVALPTPERPVPRPHHNEVPIPPPDAALNDLANDPFNLSGRVASRRRVQGSWDMRTQQQRGEDDEEGHADDEGLEGLEVEEQEYDVHTGEERFEGEEGDDLYNFKDMSVMAAGIHTALTHRAATLRPPAGAPLPNPHTGVDTQSTPQRAHVRMPALPLAMTIVAGPCTHGIGKSAGVQSASQKAVLESELSHSSDDYSDDQAQKARIKNWRVAQGGRVSPSIEDEDEEDEWEFEKEVERNGFHDERGADERASLSTEDEDEEDEQEYEKEVGRTDKQVEESNTVEKGGKRKSKKSADVVDGESGPVAAAGGASKPRRKRKAKGKAKMVDSGRDSDCVVEENSEEDGDGILKAGAISGAVKDRLYELHDDFTTAVDELARSCGKSSLTLHQMVGNVIKTPRSLNAWNVWQRYFAETTPKEQKLKGADYTKQARAAFIAACRVGDDFVEEKLKDSDAVFKRLPWLLEWNQNLTQQAVIAVREKGKLKPKLRREIKPVTQIAKQMLDTYGVHVWGYVIDPEGQGSFVFGAGDDFKEMRALQLHNLNQQVKDQEHTFGMIEMRKRGQAARSIPIQNLDPHEHEGPRDAFRRQFTSIIGGQLWAFCRAAGTLSGQDVDKTKFQMKWNTKFIDVARESKCRIINYPAALQAANQIIGTRQFNVKRIKSATFEKFMSSLVDAHGTRAAHDDDDVMQIVAWEQDEIDLPLDEQGDVAVVIDEHGVGLVTVKQSEGYAKEVKKQAEKAEKAEKRKRKKERGTGAQQQDEEGRRRQLLSRGIAPPAPPRLLPLPLPFPPPSRHTTTAWAADSRSCSPPRAGRPTTTALAPTYAPALLPAPSRRTTTRLRPNSRFRTPPCAGASHDYRPRASSRSRSPAPRAGSSHQYEATYRDNYSWRANTPPLARSPPRAPQRAKSPRQQGARWPLNNDARQWDDATPRPHPDGCAESSQAPPTVPPHLDLSRMDAVAARVAADHRDHRAQGPDEKRGPKRKAPHNEGPELVDRDYKRHRGTEEAPPLLKCRIIVNKKRGCVFFATHLQNVDRPIRADGVIYVHNPERRVWKQIGPNVAPVLATEDDRKQYAKELEDFGL</sequence>
<feature type="compositionally biased region" description="Basic and acidic residues" evidence="1">
    <location>
        <begin position="436"/>
        <end position="445"/>
    </location>
</feature>
<evidence type="ECO:0000256" key="1">
    <source>
        <dbReference type="SAM" id="MobiDB-lite"/>
    </source>
</evidence>
<organism evidence="2 3">
    <name type="scientific">Mycena albidolilacea</name>
    <dbReference type="NCBI Taxonomy" id="1033008"/>
    <lineage>
        <taxon>Eukaryota</taxon>
        <taxon>Fungi</taxon>
        <taxon>Dikarya</taxon>
        <taxon>Basidiomycota</taxon>
        <taxon>Agaricomycotina</taxon>
        <taxon>Agaricomycetes</taxon>
        <taxon>Agaricomycetidae</taxon>
        <taxon>Agaricales</taxon>
        <taxon>Marasmiineae</taxon>
        <taxon>Mycenaceae</taxon>
        <taxon>Mycena</taxon>
    </lineage>
</organism>